<reference evidence="2 3" key="1">
    <citation type="journal article" date="2013" name="Appl. Microbiol. Biotechnol.">
        <title>Glycerol assimilation and production of 1,3-propanediol by Citrobacter amalonaticus Y19.</title>
        <authorList>
            <person name="Ainala S.K."/>
            <person name="Ashok S."/>
            <person name="Ko Y."/>
            <person name="Park S."/>
        </authorList>
    </citation>
    <scope>NUCLEOTIDE SEQUENCE [LARGE SCALE GENOMIC DNA]</scope>
    <source>
        <strain evidence="2 3">Y19</strain>
    </source>
</reference>
<dbReference type="PATRIC" id="fig|1261127.3.peg.2501"/>
<dbReference type="RefSeq" id="WP_042317872.1">
    <property type="nucleotide sequence ID" value="NZ_CP011132.1"/>
</dbReference>
<dbReference type="KEGG" id="cama:F384_11960"/>
<dbReference type="GO" id="GO:0016020">
    <property type="term" value="C:membrane"/>
    <property type="evidence" value="ECO:0007669"/>
    <property type="project" value="InterPro"/>
</dbReference>
<dbReference type="InterPro" id="IPR004699">
    <property type="entry name" value="PTS_IID_sorb"/>
</dbReference>
<dbReference type="AlphaFoldDB" id="A0A0F6TVQ4"/>
<evidence type="ECO:0000313" key="3">
    <source>
        <dbReference type="Proteomes" id="UP000034085"/>
    </source>
</evidence>
<gene>
    <name evidence="2" type="ORF">F384_11960</name>
</gene>
<protein>
    <submittedName>
        <fullName evidence="2">PTS sorbitol transporter subunit IIC</fullName>
    </submittedName>
</protein>
<dbReference type="OrthoDB" id="9799765at2"/>
<dbReference type="PROSITE" id="PS51107">
    <property type="entry name" value="PTS_EIIC_TYPE_5"/>
    <property type="match status" value="1"/>
</dbReference>
<dbReference type="HOGENOM" id="CLU_093147_0_0_6"/>
<dbReference type="GO" id="GO:0009401">
    <property type="term" value="P:phosphoenolpyruvate-dependent sugar phosphotransferase system"/>
    <property type="evidence" value="ECO:0007669"/>
    <property type="project" value="InterPro"/>
</dbReference>
<feature type="transmembrane region" description="Helical" evidence="1">
    <location>
        <begin position="19"/>
        <end position="41"/>
    </location>
</feature>
<dbReference type="Pfam" id="PF03608">
    <property type="entry name" value="EII-GUT"/>
    <property type="match status" value="1"/>
</dbReference>
<name>A0A0F6TVQ4_CITAM</name>
<evidence type="ECO:0000256" key="1">
    <source>
        <dbReference type="SAM" id="Phobius"/>
    </source>
</evidence>
<feature type="transmembrane region" description="Helical" evidence="1">
    <location>
        <begin position="62"/>
        <end position="82"/>
    </location>
</feature>
<dbReference type="Proteomes" id="UP000034085">
    <property type="component" value="Chromosome"/>
</dbReference>
<accession>A0A0F6TVQ4</accession>
<sequence length="173" mass="19236">MIVEIAEGFIHLFQSAGKIFSGMIVSTIPMLITLILTVNFIMKLIGQQRMEKVATLMGKSKILTYGILPSFAWFFLSSPGALTMGKFLPERCKPAYQDALGSTVHPLTSLFPHIVPSELFIWLGVAAGLTRLDLPVADLALRYIAAGILLGFIRGFLTEYIFTRLEKRELNQE</sequence>
<feature type="transmembrane region" description="Helical" evidence="1">
    <location>
        <begin position="140"/>
        <end position="162"/>
    </location>
</feature>
<keyword evidence="1" id="KW-0472">Membrane</keyword>
<proteinExistence type="predicted"/>
<dbReference type="PANTHER" id="PTHR40399">
    <property type="entry name" value="PTS SYSTEM GLUCITOL/SORBITOL-SPECIFIC EIIC COMPONENT"/>
    <property type="match status" value="1"/>
</dbReference>
<organism evidence="2 3">
    <name type="scientific">Citrobacter amalonaticus Y19</name>
    <dbReference type="NCBI Taxonomy" id="1261127"/>
    <lineage>
        <taxon>Bacteria</taxon>
        <taxon>Pseudomonadati</taxon>
        <taxon>Pseudomonadota</taxon>
        <taxon>Gammaproteobacteria</taxon>
        <taxon>Enterobacterales</taxon>
        <taxon>Enterobacteriaceae</taxon>
        <taxon>Citrobacter</taxon>
    </lineage>
</organism>
<keyword evidence="1" id="KW-0812">Transmembrane</keyword>
<dbReference type="PIRSF" id="PIRSF038321">
    <property type="entry name" value="PTS_glc_srb_IIC"/>
    <property type="match status" value="1"/>
</dbReference>
<evidence type="ECO:0000313" key="2">
    <source>
        <dbReference type="EMBL" id="AKE59252.1"/>
    </source>
</evidence>
<keyword evidence="1" id="KW-1133">Transmembrane helix</keyword>
<dbReference type="EMBL" id="CP011132">
    <property type="protein sequence ID" value="AKE59252.1"/>
    <property type="molecule type" value="Genomic_DNA"/>
</dbReference>
<dbReference type="PANTHER" id="PTHR40399:SF1">
    <property type="entry name" value="PTS SYSTEM GLUCITOL_SORBITOL-SPECIFIC EIIC COMPONENT"/>
    <property type="match status" value="1"/>
</dbReference>
<dbReference type="GeneID" id="92972466"/>